<keyword evidence="4" id="KW-1185">Reference proteome</keyword>
<organism evidence="3">
    <name type="scientific">Apis mellifera</name>
    <name type="common">Honeybee</name>
    <dbReference type="NCBI Taxonomy" id="7460"/>
    <lineage>
        <taxon>Eukaryota</taxon>
        <taxon>Metazoa</taxon>
        <taxon>Ecdysozoa</taxon>
        <taxon>Arthropoda</taxon>
        <taxon>Hexapoda</taxon>
        <taxon>Insecta</taxon>
        <taxon>Pterygota</taxon>
        <taxon>Neoptera</taxon>
        <taxon>Endopterygota</taxon>
        <taxon>Hymenoptera</taxon>
        <taxon>Apocrita</taxon>
        <taxon>Aculeata</taxon>
        <taxon>Apoidea</taxon>
        <taxon>Anthophila</taxon>
        <taxon>Apidae</taxon>
        <taxon>Apis</taxon>
    </lineage>
</organism>
<keyword evidence="2" id="KW-0732">Signal</keyword>
<dbReference type="GeneID" id="724114"/>
<protein>
    <submittedName>
        <fullName evidence="5">Uncharacterized protein LOC724114 isoform X1</fullName>
    </submittedName>
</protein>
<evidence type="ECO:0000256" key="2">
    <source>
        <dbReference type="SAM" id="SignalP"/>
    </source>
</evidence>
<evidence type="ECO:0000313" key="4">
    <source>
        <dbReference type="Proteomes" id="UP000005203"/>
    </source>
</evidence>
<keyword evidence="1" id="KW-1133">Transmembrane helix</keyword>
<dbReference type="Proteomes" id="UP000005203">
    <property type="component" value="Linkage group LG2"/>
</dbReference>
<dbReference type="KEGG" id="ame:724114"/>
<dbReference type="AlphaFoldDB" id="A0A7M7L1T1"/>
<gene>
    <name evidence="5" type="primary">LOC724114</name>
</gene>
<evidence type="ECO:0000313" key="3">
    <source>
        <dbReference type="EnsemblMetazoa" id="XP_026295010"/>
    </source>
</evidence>
<proteinExistence type="predicted"/>
<name>A0A7M7L1T1_APIME</name>
<feature type="signal peptide" evidence="2">
    <location>
        <begin position="1"/>
        <end position="22"/>
    </location>
</feature>
<feature type="transmembrane region" description="Helical" evidence="1">
    <location>
        <begin position="46"/>
        <end position="68"/>
    </location>
</feature>
<evidence type="ECO:0000313" key="5">
    <source>
        <dbReference type="RefSeq" id="XP_026295010.1"/>
    </source>
</evidence>
<feature type="transmembrane region" description="Helical" evidence="1">
    <location>
        <begin position="147"/>
        <end position="168"/>
    </location>
</feature>
<dbReference type="EnsemblMetazoa" id="XM_026439225">
    <property type="protein sequence ID" value="XP_026295010"/>
    <property type="gene ID" value="LOC724114"/>
</dbReference>
<reference evidence="3" key="1">
    <citation type="submission" date="2021-01" db="UniProtKB">
        <authorList>
            <consortium name="EnsemblMetazoa"/>
        </authorList>
    </citation>
    <scope>IDENTIFICATION</scope>
    <source>
        <strain evidence="3">DH4</strain>
    </source>
</reference>
<accession>A0A7M7L1T1</accession>
<keyword evidence="1" id="KW-0472">Membrane</keyword>
<dbReference type="RefSeq" id="XP_026295010.1">
    <property type="nucleotide sequence ID" value="XM_026439225.1"/>
</dbReference>
<dbReference type="OrthoDB" id="10527214at2759"/>
<evidence type="ECO:0000256" key="1">
    <source>
        <dbReference type="SAM" id="Phobius"/>
    </source>
</evidence>
<keyword evidence="1" id="KW-0812">Transmembrane</keyword>
<accession>A0A8B8GTH3</accession>
<sequence>MNAMKLIGLLLIIASIGLLVNAQTNPASGNLESSSVASKGKGNPIVSLLTCILNNVGNLLGISVGGIVKDLGHLISSDGSFDLSGLLSGLTSILNIPLDSIFSALRSGNISQLSNILQPLVDQLLHIPLIGSVLSLVANVLQVPVSLVVAVLGVVVHIVKALLGFLLGSQVKCS</sequence>
<reference evidence="5" key="2">
    <citation type="submission" date="2025-04" db="UniProtKB">
        <authorList>
            <consortium name="RefSeq"/>
        </authorList>
    </citation>
    <scope>IDENTIFICATION</scope>
    <source>
        <strain evidence="5">DH4</strain>
        <tissue evidence="5">Whole body</tissue>
    </source>
</reference>
<feature type="chain" id="PRO_5044660100" evidence="2">
    <location>
        <begin position="23"/>
        <end position="174"/>
    </location>
</feature>